<comment type="caution">
    <text evidence="1">The sequence shown here is derived from an EMBL/GenBank/DDBJ whole genome shotgun (WGS) entry which is preliminary data.</text>
</comment>
<dbReference type="SUPFAM" id="SSF56784">
    <property type="entry name" value="HAD-like"/>
    <property type="match status" value="1"/>
</dbReference>
<dbReference type="AlphaFoldDB" id="A0A8J5XGB7"/>
<dbReference type="OrthoDB" id="10462984at2759"/>
<organism evidence="1 2">
    <name type="scientific">Diacronema lutheri</name>
    <name type="common">Unicellular marine alga</name>
    <name type="synonym">Monochrysis lutheri</name>
    <dbReference type="NCBI Taxonomy" id="2081491"/>
    <lineage>
        <taxon>Eukaryota</taxon>
        <taxon>Haptista</taxon>
        <taxon>Haptophyta</taxon>
        <taxon>Pavlovophyceae</taxon>
        <taxon>Pavlovales</taxon>
        <taxon>Pavlovaceae</taxon>
        <taxon>Diacronema</taxon>
    </lineage>
</organism>
<dbReference type="InterPro" id="IPR036412">
    <property type="entry name" value="HAD-like_sf"/>
</dbReference>
<gene>
    <name evidence="1" type="ORF">KFE25_013409</name>
</gene>
<evidence type="ECO:0000313" key="2">
    <source>
        <dbReference type="Proteomes" id="UP000751190"/>
    </source>
</evidence>
<sequence length="440" mass="45148">MRAGIARDAPDVHFARGFTLISDLDGTLLPAPFSNGLGHVVHPPLSAGPAFAPLVELLRAGATVVAVTGSQFGTHRARFFDVIPRELRASGRVLLAVESGARLFRGCERSGEPIEDDEFQRAAFGGRRPTLEPALVDELVALGRRGLRRFYADLLTRGPALLDGLVDDAHVRAVVLDAAAAGASSDAPVSLSQDVVPRVEVREHGAAVVFVGVPSSLGSRYFGLAPARLAALVDARPTGRLCFDCVPVGVGKAAVVRFLLERGVVVPGRALCLGDRPLGNDEGLAQWARPGAWRELPADARACVGDAERKAGAGACGPQACGPVPFISVAESVALVPPFLRPYHASGNAHGSAAVLWALGARLAAAHAAGAAAGALCGARASEIAAEVRAARGSYDGACTPAAPTPTRAPLRGALALARRALLVVALAAAVSVATVRAEA</sequence>
<keyword evidence="2" id="KW-1185">Reference proteome</keyword>
<name>A0A8J5XGB7_DIALT</name>
<evidence type="ECO:0000313" key="1">
    <source>
        <dbReference type="EMBL" id="KAG8468326.1"/>
    </source>
</evidence>
<reference evidence="1" key="1">
    <citation type="submission" date="2021-05" db="EMBL/GenBank/DDBJ databases">
        <title>The genome of the haptophyte Pavlova lutheri (Diacronema luteri, Pavlovales) - a model for lipid biosynthesis in eukaryotic algae.</title>
        <authorList>
            <person name="Hulatt C.J."/>
            <person name="Posewitz M.C."/>
        </authorList>
    </citation>
    <scope>NUCLEOTIDE SEQUENCE</scope>
    <source>
        <strain evidence="1">NIVA-4/92</strain>
    </source>
</reference>
<dbReference type="Proteomes" id="UP000751190">
    <property type="component" value="Unassembled WGS sequence"/>
</dbReference>
<proteinExistence type="predicted"/>
<protein>
    <submittedName>
        <fullName evidence="1">Uncharacterized protein</fullName>
    </submittedName>
</protein>
<dbReference type="EMBL" id="JAGTXO010000004">
    <property type="protein sequence ID" value="KAG8468326.1"/>
    <property type="molecule type" value="Genomic_DNA"/>
</dbReference>
<accession>A0A8J5XGB7</accession>